<organism evidence="2 3">
    <name type="scientific">Blepharisma stoltei</name>
    <dbReference type="NCBI Taxonomy" id="1481888"/>
    <lineage>
        <taxon>Eukaryota</taxon>
        <taxon>Sar</taxon>
        <taxon>Alveolata</taxon>
        <taxon>Ciliophora</taxon>
        <taxon>Postciliodesmatophora</taxon>
        <taxon>Heterotrichea</taxon>
        <taxon>Heterotrichida</taxon>
        <taxon>Blepharismidae</taxon>
        <taxon>Blepharisma</taxon>
    </lineage>
</organism>
<dbReference type="Proteomes" id="UP001162131">
    <property type="component" value="Unassembled WGS sequence"/>
</dbReference>
<evidence type="ECO:0000313" key="2">
    <source>
        <dbReference type="EMBL" id="CAG9335186.1"/>
    </source>
</evidence>
<keyword evidence="3" id="KW-1185">Reference proteome</keyword>
<gene>
    <name evidence="2" type="ORF">BSTOLATCC_MIC63393</name>
</gene>
<dbReference type="InterPro" id="IPR009060">
    <property type="entry name" value="UBA-like_sf"/>
</dbReference>
<feature type="domain" description="UBA" evidence="1">
    <location>
        <begin position="10"/>
        <end position="41"/>
    </location>
</feature>
<accession>A0AAU9KAE2</accession>
<dbReference type="Gene3D" id="1.10.8.10">
    <property type="entry name" value="DNA helicase RuvA subunit, C-terminal domain"/>
    <property type="match status" value="1"/>
</dbReference>
<dbReference type="PROSITE" id="PS50030">
    <property type="entry name" value="UBA"/>
    <property type="match status" value="1"/>
</dbReference>
<dbReference type="AlphaFoldDB" id="A0AAU9KAE2"/>
<protein>
    <recommendedName>
        <fullName evidence="1">UBA domain-containing protein</fullName>
    </recommendedName>
</protein>
<sequence length="87" mass="9867">MEIFEKGFMLKNLGFDLEIAMRMLEACGGDAELAFSLLLDAGTDVMCGLDDDVTEGSLSYEDRQDYEFEEELGVKLKKKMQNMKKKV</sequence>
<proteinExistence type="predicted"/>
<name>A0AAU9KAE2_9CILI</name>
<dbReference type="InterPro" id="IPR015940">
    <property type="entry name" value="UBA"/>
</dbReference>
<dbReference type="EMBL" id="CAJZBQ010000061">
    <property type="protein sequence ID" value="CAG9335186.1"/>
    <property type="molecule type" value="Genomic_DNA"/>
</dbReference>
<comment type="caution">
    <text evidence="2">The sequence shown here is derived from an EMBL/GenBank/DDBJ whole genome shotgun (WGS) entry which is preliminary data.</text>
</comment>
<reference evidence="2" key="1">
    <citation type="submission" date="2021-09" db="EMBL/GenBank/DDBJ databases">
        <authorList>
            <consortium name="AG Swart"/>
            <person name="Singh M."/>
            <person name="Singh A."/>
            <person name="Seah K."/>
            <person name="Emmerich C."/>
        </authorList>
    </citation>
    <scope>NUCLEOTIDE SEQUENCE</scope>
    <source>
        <strain evidence="2">ATCC30299</strain>
    </source>
</reference>
<evidence type="ECO:0000259" key="1">
    <source>
        <dbReference type="PROSITE" id="PS50030"/>
    </source>
</evidence>
<evidence type="ECO:0000313" key="3">
    <source>
        <dbReference type="Proteomes" id="UP001162131"/>
    </source>
</evidence>
<dbReference type="SUPFAM" id="SSF46934">
    <property type="entry name" value="UBA-like"/>
    <property type="match status" value="1"/>
</dbReference>